<dbReference type="FunFam" id="3.40.50.300:FF:000221">
    <property type="entry name" value="Multidrug ABC transporter ATP-binding protein"/>
    <property type="match status" value="1"/>
</dbReference>
<feature type="domain" description="ABC transmembrane type-1" evidence="13">
    <location>
        <begin position="33"/>
        <end position="315"/>
    </location>
</feature>
<evidence type="ECO:0000256" key="3">
    <source>
        <dbReference type="ARBA" id="ARBA00022475"/>
    </source>
</evidence>
<feature type="transmembrane region" description="Helical" evidence="11">
    <location>
        <begin position="143"/>
        <end position="164"/>
    </location>
</feature>
<dbReference type="InterPro" id="IPR027417">
    <property type="entry name" value="P-loop_NTPase"/>
</dbReference>
<dbReference type="PROSITE" id="PS50893">
    <property type="entry name" value="ABC_TRANSPORTER_2"/>
    <property type="match status" value="1"/>
</dbReference>
<dbReference type="EMBL" id="MAAF01000025">
    <property type="protein sequence ID" value="OUR83753.1"/>
    <property type="molecule type" value="Genomic_DNA"/>
</dbReference>
<evidence type="ECO:0000256" key="5">
    <source>
        <dbReference type="ARBA" id="ARBA00022741"/>
    </source>
</evidence>
<dbReference type="GO" id="GO:0005524">
    <property type="term" value="F:ATP binding"/>
    <property type="evidence" value="ECO:0007669"/>
    <property type="project" value="UniProtKB-KW"/>
</dbReference>
<sequence length="584" mass="64793">MTNNNTLIENSIPSANLYSRLFSYYRVYKKLIFIALAGLCLFSLVDAGMIYFVKPLIDQGLGKADSHTLQLGALFVVGIFFLRGIASFTSSYAIAYISSKVTYRIRQQAFDKLLFLPRAYFDLYSRGSLISKIIYDTEQLSQAFSSAVVIAIRESVIILVLFSMMVYNSWQLTAIFLFIVPIIALIINKVSKRFKNISHKLQNSMGQVSNKTEQAILNQQEIVLLDTRTQISAQFEKINNHNRQQNMKLQATSAISNPVIQLIASFAIAAVLLLASIDQVLNQLTPGSFTLILIAMGSLLKPLKQLSNINQQLQKGLIAANSLFSFLDQQEEHDTGTKHLSKQCSNISFNNLSFTYQGKTQPALFNFSLNIKGGTSIAFVGESGSGKSTLARLLLRLYQSPKQSILINDIAIEDYSLSSLRAQFAFVSQDIVLIDDSLANNISFGCNRDVTDTEIEQAAINANVMAFAKELPLGLNTEIGENGRNLSGGQRQRIAIARAILRDASIIVLDEATSALDNHSEKHIQQALTRLTQHKTVLIIAHKLSSIQHVDKIIVINKGRLIEQGNHKTLLAKAGYYQALYHGQ</sequence>
<protein>
    <submittedName>
        <fullName evidence="14">Lipid A export permease/ATP-binding protein MsbA</fullName>
    </submittedName>
</protein>
<accession>A0A1Y5EM15</accession>
<keyword evidence="9" id="KW-0445">Lipid transport</keyword>
<evidence type="ECO:0000256" key="11">
    <source>
        <dbReference type="SAM" id="Phobius"/>
    </source>
</evidence>
<feature type="transmembrane region" description="Helical" evidence="11">
    <location>
        <begin position="170"/>
        <end position="187"/>
    </location>
</feature>
<dbReference type="GO" id="GO:0015421">
    <property type="term" value="F:ABC-type oligopeptide transporter activity"/>
    <property type="evidence" value="ECO:0007669"/>
    <property type="project" value="TreeGrafter"/>
</dbReference>
<dbReference type="PANTHER" id="PTHR43394">
    <property type="entry name" value="ATP-DEPENDENT PERMEASE MDL1, MITOCHONDRIAL"/>
    <property type="match status" value="1"/>
</dbReference>
<dbReference type="PROSITE" id="PS00211">
    <property type="entry name" value="ABC_TRANSPORTER_1"/>
    <property type="match status" value="1"/>
</dbReference>
<keyword evidence="8 11" id="KW-1133">Transmembrane helix</keyword>
<feature type="transmembrane region" description="Helical" evidence="11">
    <location>
        <begin position="73"/>
        <end position="97"/>
    </location>
</feature>
<dbReference type="InterPro" id="IPR017871">
    <property type="entry name" value="ABC_transporter-like_CS"/>
</dbReference>
<dbReference type="GO" id="GO:0016887">
    <property type="term" value="F:ATP hydrolysis activity"/>
    <property type="evidence" value="ECO:0007669"/>
    <property type="project" value="InterPro"/>
</dbReference>
<dbReference type="AlphaFoldDB" id="A0A1Y5EM15"/>
<dbReference type="NCBIfam" id="TIGR02203">
    <property type="entry name" value="MsbA_lipidA"/>
    <property type="match status" value="1"/>
</dbReference>
<dbReference type="Gene3D" id="1.20.1560.10">
    <property type="entry name" value="ABC transporter type 1, transmembrane domain"/>
    <property type="match status" value="1"/>
</dbReference>
<keyword evidence="4 11" id="KW-0812">Transmembrane</keyword>
<organism evidence="14 15">
    <name type="scientific">Colwellia psychrerythraea</name>
    <name type="common">Vibrio psychroerythus</name>
    <dbReference type="NCBI Taxonomy" id="28229"/>
    <lineage>
        <taxon>Bacteria</taxon>
        <taxon>Pseudomonadati</taxon>
        <taxon>Pseudomonadota</taxon>
        <taxon>Gammaproteobacteria</taxon>
        <taxon>Alteromonadales</taxon>
        <taxon>Colwelliaceae</taxon>
        <taxon>Colwellia</taxon>
    </lineage>
</organism>
<name>A0A1Y5EM15_COLPS</name>
<evidence type="ECO:0000256" key="1">
    <source>
        <dbReference type="ARBA" id="ARBA00004651"/>
    </source>
</evidence>
<evidence type="ECO:0000259" key="13">
    <source>
        <dbReference type="PROSITE" id="PS50929"/>
    </source>
</evidence>
<feature type="transmembrane region" description="Helical" evidence="11">
    <location>
        <begin position="31"/>
        <end position="53"/>
    </location>
</feature>
<evidence type="ECO:0000259" key="12">
    <source>
        <dbReference type="PROSITE" id="PS50893"/>
    </source>
</evidence>
<dbReference type="Gene3D" id="3.40.50.300">
    <property type="entry name" value="P-loop containing nucleotide triphosphate hydrolases"/>
    <property type="match status" value="1"/>
</dbReference>
<dbReference type="GO" id="GO:0005886">
    <property type="term" value="C:plasma membrane"/>
    <property type="evidence" value="ECO:0007669"/>
    <property type="project" value="UniProtKB-SubCell"/>
</dbReference>
<evidence type="ECO:0000313" key="14">
    <source>
        <dbReference type="EMBL" id="OUR83753.1"/>
    </source>
</evidence>
<dbReference type="InterPro" id="IPR036640">
    <property type="entry name" value="ABC1_TM_sf"/>
</dbReference>
<dbReference type="Pfam" id="PF00664">
    <property type="entry name" value="ABC_membrane"/>
    <property type="match status" value="1"/>
</dbReference>
<evidence type="ECO:0000256" key="2">
    <source>
        <dbReference type="ARBA" id="ARBA00022448"/>
    </source>
</evidence>
<dbReference type="InterPro" id="IPR003593">
    <property type="entry name" value="AAA+_ATPase"/>
</dbReference>
<comment type="subcellular location">
    <subcellularLocation>
        <location evidence="1">Cell membrane</location>
        <topology evidence="1">Multi-pass membrane protein</topology>
    </subcellularLocation>
</comment>
<keyword evidence="6 14" id="KW-0067">ATP-binding</keyword>
<evidence type="ECO:0000256" key="4">
    <source>
        <dbReference type="ARBA" id="ARBA00022692"/>
    </source>
</evidence>
<dbReference type="SUPFAM" id="SSF52540">
    <property type="entry name" value="P-loop containing nucleoside triphosphate hydrolases"/>
    <property type="match status" value="1"/>
</dbReference>
<evidence type="ECO:0000256" key="8">
    <source>
        <dbReference type="ARBA" id="ARBA00022989"/>
    </source>
</evidence>
<gene>
    <name evidence="14" type="ORF">A9Q75_03775</name>
</gene>
<dbReference type="SMART" id="SM00382">
    <property type="entry name" value="AAA"/>
    <property type="match status" value="1"/>
</dbReference>
<keyword evidence="7" id="KW-1278">Translocase</keyword>
<comment type="caution">
    <text evidence="14">The sequence shown here is derived from an EMBL/GenBank/DDBJ whole genome shotgun (WGS) entry which is preliminary data.</text>
</comment>
<dbReference type="PANTHER" id="PTHR43394:SF1">
    <property type="entry name" value="ATP-BINDING CASSETTE SUB-FAMILY B MEMBER 10, MITOCHONDRIAL"/>
    <property type="match status" value="1"/>
</dbReference>
<dbReference type="SUPFAM" id="SSF90123">
    <property type="entry name" value="ABC transporter transmembrane region"/>
    <property type="match status" value="1"/>
</dbReference>
<evidence type="ECO:0000256" key="7">
    <source>
        <dbReference type="ARBA" id="ARBA00022967"/>
    </source>
</evidence>
<evidence type="ECO:0000256" key="6">
    <source>
        <dbReference type="ARBA" id="ARBA00022840"/>
    </source>
</evidence>
<dbReference type="Pfam" id="PF00005">
    <property type="entry name" value="ABC_tran"/>
    <property type="match status" value="1"/>
</dbReference>
<feature type="transmembrane region" description="Helical" evidence="11">
    <location>
        <begin position="254"/>
        <end position="277"/>
    </location>
</feature>
<dbReference type="InterPro" id="IPR011527">
    <property type="entry name" value="ABC1_TM_dom"/>
</dbReference>
<evidence type="ECO:0000256" key="9">
    <source>
        <dbReference type="ARBA" id="ARBA00023055"/>
    </source>
</evidence>
<dbReference type="PROSITE" id="PS50929">
    <property type="entry name" value="ABC_TM1F"/>
    <property type="match status" value="1"/>
</dbReference>
<dbReference type="InterPro" id="IPR003439">
    <property type="entry name" value="ABC_transporter-like_ATP-bd"/>
</dbReference>
<proteinExistence type="predicted"/>
<evidence type="ECO:0000313" key="15">
    <source>
        <dbReference type="Proteomes" id="UP000243053"/>
    </source>
</evidence>
<reference evidence="15" key="1">
    <citation type="journal article" date="2017" name="Proc. Natl. Acad. Sci. U.S.A.">
        <title>Simulation of Deepwater Horizon oil plume reveals substrate specialization within a complex community of hydrocarbon degraders.</title>
        <authorList>
            <person name="Hu P."/>
            <person name="Dubinsky E.A."/>
            <person name="Probst A.J."/>
            <person name="Wang J."/>
            <person name="Sieber C.M.K."/>
            <person name="Tom L.M."/>
            <person name="Gardinali P."/>
            <person name="Banfield J.F."/>
            <person name="Atlas R.M."/>
            <person name="Andersen G.L."/>
        </authorList>
    </citation>
    <scope>NUCLEOTIDE SEQUENCE [LARGE SCALE GENOMIC DNA]</scope>
</reference>
<keyword evidence="10 11" id="KW-0472">Membrane</keyword>
<dbReference type="Proteomes" id="UP000243053">
    <property type="component" value="Unassembled WGS sequence"/>
</dbReference>
<dbReference type="InterPro" id="IPR039421">
    <property type="entry name" value="Type_1_exporter"/>
</dbReference>
<evidence type="ECO:0000256" key="10">
    <source>
        <dbReference type="ARBA" id="ARBA00023136"/>
    </source>
</evidence>
<keyword evidence="2" id="KW-0813">Transport</keyword>
<feature type="domain" description="ABC transporter" evidence="12">
    <location>
        <begin position="347"/>
        <end position="583"/>
    </location>
</feature>
<dbReference type="InterPro" id="IPR011917">
    <property type="entry name" value="ABC_transpr_lipidA"/>
</dbReference>
<dbReference type="CDD" id="cd18552">
    <property type="entry name" value="ABC_6TM_MsbA_like"/>
    <property type="match status" value="1"/>
</dbReference>
<keyword evidence="3" id="KW-1003">Cell membrane</keyword>
<keyword evidence="5" id="KW-0547">Nucleotide-binding</keyword>
<dbReference type="GO" id="GO:0034040">
    <property type="term" value="F:ATPase-coupled lipid transmembrane transporter activity"/>
    <property type="evidence" value="ECO:0007669"/>
    <property type="project" value="InterPro"/>
</dbReference>